<gene>
    <name evidence="1" type="ORF">JMJ35_010303</name>
</gene>
<dbReference type="EMBL" id="JAFEKC020000024">
    <property type="protein sequence ID" value="KAK0507265.1"/>
    <property type="molecule type" value="Genomic_DNA"/>
</dbReference>
<reference evidence="1" key="1">
    <citation type="submission" date="2023-03" db="EMBL/GenBank/DDBJ databases">
        <title>Complete genome of Cladonia borealis.</title>
        <authorList>
            <person name="Park H."/>
        </authorList>
    </citation>
    <scope>NUCLEOTIDE SEQUENCE</scope>
    <source>
        <strain evidence="1">ANT050790</strain>
    </source>
</reference>
<dbReference type="Proteomes" id="UP001166286">
    <property type="component" value="Unassembled WGS sequence"/>
</dbReference>
<organism evidence="1 2">
    <name type="scientific">Cladonia borealis</name>
    <dbReference type="NCBI Taxonomy" id="184061"/>
    <lineage>
        <taxon>Eukaryota</taxon>
        <taxon>Fungi</taxon>
        <taxon>Dikarya</taxon>
        <taxon>Ascomycota</taxon>
        <taxon>Pezizomycotina</taxon>
        <taxon>Lecanoromycetes</taxon>
        <taxon>OSLEUM clade</taxon>
        <taxon>Lecanoromycetidae</taxon>
        <taxon>Lecanorales</taxon>
        <taxon>Lecanorineae</taxon>
        <taxon>Cladoniaceae</taxon>
        <taxon>Cladonia</taxon>
    </lineage>
</organism>
<evidence type="ECO:0000313" key="1">
    <source>
        <dbReference type="EMBL" id="KAK0507265.1"/>
    </source>
</evidence>
<dbReference type="PANTHER" id="PTHR31252">
    <property type="entry name" value="DUF4419 DOMAIN-CONTAINING PROTEIN"/>
    <property type="match status" value="1"/>
</dbReference>
<proteinExistence type="predicted"/>
<name>A0AA39QQH7_9LECA</name>
<keyword evidence="2" id="KW-1185">Reference proteome</keyword>
<dbReference type="InterPro" id="IPR025533">
    <property type="entry name" value="DUF4419"/>
</dbReference>
<protein>
    <submittedName>
        <fullName evidence="1">Uncharacterized protein</fullName>
    </submittedName>
</protein>
<comment type="caution">
    <text evidence="1">The sequence shown here is derived from an EMBL/GenBank/DDBJ whole genome shotgun (WGS) entry which is preliminary data.</text>
</comment>
<dbReference type="PANTHER" id="PTHR31252:SF11">
    <property type="entry name" value="DUF4419 DOMAIN-CONTAINING PROTEIN"/>
    <property type="match status" value="1"/>
</dbReference>
<dbReference type="Pfam" id="PF14388">
    <property type="entry name" value="DUF4419"/>
    <property type="match status" value="1"/>
</dbReference>
<sequence>MPVTFTATPGLEVNLGCRSEQPQTATKLLQQCSEEEHAKCERMFQSSFSDDYLSNHNVKASNNGFVWAVIQAYNEHHSLVIRPDDVWLAILTQFSIYVNAHAEEHRRQFVAHDGQIELEIRHHGPLHTYDWAKFPQGMVSKLGQLVPDPDFQQWILPNFSTTEANDTVVCSIVMMSTMQHYFRYKLVTRCGLPTVTLLGKKSDWETILNRIGRLSSFSEETHDWYELLLPVVSHFLKAFENPDSTENKEFWQKVAHQTNNMSGVDYLTGWITAFCFWDEQGQRLYGKSGYKGTKMSGIEFSWVDINDIPPGFAAAPVKIDDNGLVYPARMVAGSMATRGYVSHKGFPTGNKGCYDTLQPEVGWCVFKLKG</sequence>
<evidence type="ECO:0000313" key="2">
    <source>
        <dbReference type="Proteomes" id="UP001166286"/>
    </source>
</evidence>
<dbReference type="AlphaFoldDB" id="A0AA39QQH7"/>
<accession>A0AA39QQH7</accession>